<evidence type="ECO:0000313" key="2">
    <source>
        <dbReference type="EMBL" id="KZS13208.1"/>
    </source>
</evidence>
<dbReference type="Proteomes" id="UP000076858">
    <property type="component" value="Unassembled WGS sequence"/>
</dbReference>
<dbReference type="InterPro" id="IPR031542">
    <property type="entry name" value="UNC80_N"/>
</dbReference>
<evidence type="ECO:0000313" key="3">
    <source>
        <dbReference type="Proteomes" id="UP000076858"/>
    </source>
</evidence>
<keyword evidence="3" id="KW-1185">Reference proteome</keyword>
<dbReference type="Pfam" id="PF15778">
    <property type="entry name" value="UNC80_N"/>
    <property type="match status" value="1"/>
</dbReference>
<dbReference type="GO" id="GO:0034703">
    <property type="term" value="C:cation channel complex"/>
    <property type="evidence" value="ECO:0007669"/>
    <property type="project" value="TreeGrafter"/>
</dbReference>
<organism evidence="2 3">
    <name type="scientific">Daphnia magna</name>
    <dbReference type="NCBI Taxonomy" id="35525"/>
    <lineage>
        <taxon>Eukaryota</taxon>
        <taxon>Metazoa</taxon>
        <taxon>Ecdysozoa</taxon>
        <taxon>Arthropoda</taxon>
        <taxon>Crustacea</taxon>
        <taxon>Branchiopoda</taxon>
        <taxon>Diplostraca</taxon>
        <taxon>Cladocera</taxon>
        <taxon>Anomopoda</taxon>
        <taxon>Daphniidae</taxon>
        <taxon>Daphnia</taxon>
    </lineage>
</organism>
<comment type="caution">
    <text evidence="2">The sequence shown here is derived from an EMBL/GenBank/DDBJ whole genome shotgun (WGS) entry which is preliminary data.</text>
</comment>
<gene>
    <name evidence="2" type="ORF">APZ42_021663</name>
</gene>
<dbReference type="PANTHER" id="PTHR31781:SF1">
    <property type="entry name" value="PROTEIN UNC-80 HOMOLOG"/>
    <property type="match status" value="1"/>
</dbReference>
<dbReference type="GO" id="GO:0055080">
    <property type="term" value="P:monoatomic cation homeostasis"/>
    <property type="evidence" value="ECO:0007669"/>
    <property type="project" value="TreeGrafter"/>
</dbReference>
<dbReference type="STRING" id="35525.A0A164WF78"/>
<evidence type="ECO:0000259" key="1">
    <source>
        <dbReference type="Pfam" id="PF15778"/>
    </source>
</evidence>
<dbReference type="OrthoDB" id="5584001at2759"/>
<dbReference type="EMBL" id="LRGB01001253">
    <property type="protein sequence ID" value="KZS13208.1"/>
    <property type="molecule type" value="Genomic_DNA"/>
</dbReference>
<feature type="domain" description="Cation channel complex component UNC80 N-terminal" evidence="1">
    <location>
        <begin position="21"/>
        <end position="52"/>
    </location>
</feature>
<reference evidence="2 3" key="1">
    <citation type="submission" date="2016-03" db="EMBL/GenBank/DDBJ databases">
        <title>EvidentialGene: Evidence-directed Construction of Genes on Genomes.</title>
        <authorList>
            <person name="Gilbert D.G."/>
            <person name="Choi J.-H."/>
            <person name="Mockaitis K."/>
            <person name="Colbourne J."/>
            <person name="Pfrender M."/>
        </authorList>
    </citation>
    <scope>NUCLEOTIDE SEQUENCE [LARGE SCALE GENOMIC DNA]</scope>
    <source>
        <strain evidence="2 3">Xinb3</strain>
        <tissue evidence="2">Complete organism</tissue>
    </source>
</reference>
<dbReference type="AlphaFoldDB" id="A0A164WF78"/>
<dbReference type="GO" id="GO:0030424">
    <property type="term" value="C:axon"/>
    <property type="evidence" value="ECO:0007669"/>
    <property type="project" value="TreeGrafter"/>
</dbReference>
<protein>
    <submittedName>
        <fullName evidence="2">Unc-80 protein</fullName>
    </submittedName>
</protein>
<sequence>MDSGTKQKKKNATDQPVSEDIVPLHIQTFLWRQTSSFLRPKIGKMHEASCIVSNIVSTKLLFFYNDRNVSRQLRC</sequence>
<proteinExistence type="predicted"/>
<dbReference type="PANTHER" id="PTHR31781">
    <property type="entry name" value="UNC80"/>
    <property type="match status" value="1"/>
</dbReference>
<dbReference type="GO" id="GO:0005261">
    <property type="term" value="F:monoatomic cation channel activity"/>
    <property type="evidence" value="ECO:0007669"/>
    <property type="project" value="TreeGrafter"/>
</dbReference>
<accession>A0A164WF78</accession>
<name>A0A164WF78_9CRUS</name>